<gene>
    <name evidence="2" type="ORF">CUNI_LOCUS11707</name>
</gene>
<dbReference type="EMBL" id="CAJHNH020002269">
    <property type="protein sequence ID" value="CAG5126149.1"/>
    <property type="molecule type" value="Genomic_DNA"/>
</dbReference>
<reference evidence="2" key="1">
    <citation type="submission" date="2021-04" db="EMBL/GenBank/DDBJ databases">
        <authorList>
            <consortium name="Molecular Ecology Group"/>
        </authorList>
    </citation>
    <scope>NUCLEOTIDE SEQUENCE</scope>
</reference>
<sequence length="164" mass="18809">MESSLRYLVLLTAISGAMALTPEACRNASEHCQIEFTQAVQQSNQVSTVCSSARRSLTCVEELRCDSEMYLRTAIRIATKRLTEKNVQSCELGTRFPKDREYSRECQLKRETCLNAYIDMVIMLCQDLNDFIACEIKQDSCELNREEVQKFVTEEKLRLTLPSC</sequence>
<dbReference type="AlphaFoldDB" id="A0A8S3ZAE0"/>
<feature type="signal peptide" evidence="1">
    <location>
        <begin position="1"/>
        <end position="19"/>
    </location>
</feature>
<dbReference type="Proteomes" id="UP000678393">
    <property type="component" value="Unassembled WGS sequence"/>
</dbReference>
<accession>A0A8S3ZAE0</accession>
<evidence type="ECO:0000313" key="3">
    <source>
        <dbReference type="Proteomes" id="UP000678393"/>
    </source>
</evidence>
<proteinExistence type="predicted"/>
<protein>
    <recommendedName>
        <fullName evidence="4">DUF19 domain-containing protein</fullName>
    </recommendedName>
</protein>
<name>A0A8S3ZAE0_9EUPU</name>
<comment type="caution">
    <text evidence="2">The sequence shown here is derived from an EMBL/GenBank/DDBJ whole genome shotgun (WGS) entry which is preliminary data.</text>
</comment>
<keyword evidence="1" id="KW-0732">Signal</keyword>
<feature type="non-terminal residue" evidence="2">
    <location>
        <position position="1"/>
    </location>
</feature>
<keyword evidence="3" id="KW-1185">Reference proteome</keyword>
<evidence type="ECO:0000313" key="2">
    <source>
        <dbReference type="EMBL" id="CAG5126149.1"/>
    </source>
</evidence>
<organism evidence="2 3">
    <name type="scientific">Candidula unifasciata</name>
    <dbReference type="NCBI Taxonomy" id="100452"/>
    <lineage>
        <taxon>Eukaryota</taxon>
        <taxon>Metazoa</taxon>
        <taxon>Spiralia</taxon>
        <taxon>Lophotrochozoa</taxon>
        <taxon>Mollusca</taxon>
        <taxon>Gastropoda</taxon>
        <taxon>Heterobranchia</taxon>
        <taxon>Euthyneura</taxon>
        <taxon>Panpulmonata</taxon>
        <taxon>Eupulmonata</taxon>
        <taxon>Stylommatophora</taxon>
        <taxon>Helicina</taxon>
        <taxon>Helicoidea</taxon>
        <taxon>Geomitridae</taxon>
        <taxon>Candidula</taxon>
    </lineage>
</organism>
<feature type="chain" id="PRO_5035713372" description="DUF19 domain-containing protein" evidence="1">
    <location>
        <begin position="20"/>
        <end position="164"/>
    </location>
</feature>
<evidence type="ECO:0000256" key="1">
    <source>
        <dbReference type="SAM" id="SignalP"/>
    </source>
</evidence>
<evidence type="ECO:0008006" key="4">
    <source>
        <dbReference type="Google" id="ProtNLM"/>
    </source>
</evidence>